<reference evidence="8 9" key="1">
    <citation type="submission" date="2016-10" db="EMBL/GenBank/DDBJ databases">
        <authorList>
            <person name="Varghese N."/>
            <person name="Submissions S."/>
        </authorList>
    </citation>
    <scope>NUCLEOTIDE SEQUENCE [LARGE SCALE GENOMIC DNA]</scope>
    <source>
        <strain evidence="8 9">DSM 13796</strain>
    </source>
</reference>
<feature type="transmembrane region" description="Helical" evidence="6">
    <location>
        <begin position="291"/>
        <end position="311"/>
    </location>
</feature>
<dbReference type="Gene3D" id="3.40.1710.10">
    <property type="entry name" value="abc type-2 transporter like domain"/>
    <property type="match status" value="1"/>
</dbReference>
<dbReference type="PANTHER" id="PTHR30294:SF29">
    <property type="entry name" value="MULTIDRUG ABC TRANSPORTER PERMEASE YBHS-RELATED"/>
    <property type="match status" value="1"/>
</dbReference>
<dbReference type="Proteomes" id="UP000182762">
    <property type="component" value="Unassembled WGS sequence"/>
</dbReference>
<evidence type="ECO:0000256" key="3">
    <source>
        <dbReference type="ARBA" id="ARBA00022692"/>
    </source>
</evidence>
<feature type="transmembrane region" description="Helical" evidence="6">
    <location>
        <begin position="212"/>
        <end position="233"/>
    </location>
</feature>
<feature type="transmembrane region" description="Helical" evidence="6">
    <location>
        <begin position="323"/>
        <end position="345"/>
    </location>
</feature>
<proteinExistence type="predicted"/>
<keyword evidence="3 6" id="KW-0812">Transmembrane</keyword>
<comment type="subcellular location">
    <subcellularLocation>
        <location evidence="1">Cell membrane</location>
        <topology evidence="1">Multi-pass membrane protein</topology>
    </subcellularLocation>
</comment>
<evidence type="ECO:0000256" key="5">
    <source>
        <dbReference type="ARBA" id="ARBA00023136"/>
    </source>
</evidence>
<evidence type="ECO:0000259" key="7">
    <source>
        <dbReference type="Pfam" id="PF12698"/>
    </source>
</evidence>
<protein>
    <submittedName>
        <fullName evidence="8">ABC-2 type transport system permease protein</fullName>
    </submittedName>
</protein>
<evidence type="ECO:0000256" key="2">
    <source>
        <dbReference type="ARBA" id="ARBA00022475"/>
    </source>
</evidence>
<keyword evidence="9" id="KW-1185">Reference proteome</keyword>
<evidence type="ECO:0000256" key="4">
    <source>
        <dbReference type="ARBA" id="ARBA00022989"/>
    </source>
</evidence>
<keyword evidence="5 6" id="KW-0472">Membrane</keyword>
<name>A0A1I5Y0P0_9BACI</name>
<evidence type="ECO:0000313" key="8">
    <source>
        <dbReference type="EMBL" id="SFQ37768.1"/>
    </source>
</evidence>
<dbReference type="EMBL" id="FOXX01000002">
    <property type="protein sequence ID" value="SFQ37768.1"/>
    <property type="molecule type" value="Genomic_DNA"/>
</dbReference>
<dbReference type="Pfam" id="PF12698">
    <property type="entry name" value="ABC2_membrane_3"/>
    <property type="match status" value="1"/>
</dbReference>
<dbReference type="PANTHER" id="PTHR30294">
    <property type="entry name" value="MEMBRANE COMPONENT OF ABC TRANSPORTER YHHJ-RELATED"/>
    <property type="match status" value="1"/>
</dbReference>
<dbReference type="InterPro" id="IPR051449">
    <property type="entry name" value="ABC-2_transporter_component"/>
</dbReference>
<dbReference type="RefSeq" id="WP_061803600.1">
    <property type="nucleotide sequence ID" value="NZ_FOXX01000002.1"/>
</dbReference>
<comment type="caution">
    <text evidence="8">The sequence shown here is derived from an EMBL/GenBank/DDBJ whole genome shotgun (WGS) entry which is preliminary data.</text>
</comment>
<sequence length="406" mass="45945">MKRTGTFFSLSFKILLKNWRMTILLLLMPLALVATLGVTFSALFHKEEQVKSFSVSIVDEDNTFETQFILQQFTENEELHKLITPIETDINEANSLLKRNTIAAIIIVPEGFSEGLKNGENIPVEVIGNSRRPLQSELVAYLMKSAADFVSASQSGINTVYKFSEDAGFSESELEKEFRSSLLSFSFHVLERNEAFSHDIVKGLFSQNVIQYYAVSFYVLLIMFWSYGGLFLLRTKQTKALNYRFVSRHISLFSISIGKGFALLLLISLCSLLIGVPIFESLGLKAVENSWIFGGLTILSAFFFISLFILIEALTKRIQFYQLCGLFFMIFSALLGGHLIPPVYFPEGLLWLEAYYPNSIILKSFLALFSGEDYNHFLRSSLSLLFLSCAFLALTLMKFKLGRGEK</sequence>
<keyword evidence="2" id="KW-1003">Cell membrane</keyword>
<evidence type="ECO:0000256" key="6">
    <source>
        <dbReference type="SAM" id="Phobius"/>
    </source>
</evidence>
<gene>
    <name evidence="8" type="ORF">SAMN02745910_01164</name>
</gene>
<evidence type="ECO:0000313" key="9">
    <source>
        <dbReference type="Proteomes" id="UP000182762"/>
    </source>
</evidence>
<feature type="transmembrane region" description="Helical" evidence="6">
    <location>
        <begin position="377"/>
        <end position="397"/>
    </location>
</feature>
<evidence type="ECO:0000256" key="1">
    <source>
        <dbReference type="ARBA" id="ARBA00004651"/>
    </source>
</evidence>
<accession>A0A1I5Y0P0</accession>
<feature type="transmembrane region" description="Helical" evidence="6">
    <location>
        <begin position="253"/>
        <end position="279"/>
    </location>
</feature>
<dbReference type="GeneID" id="93709893"/>
<dbReference type="InterPro" id="IPR013525">
    <property type="entry name" value="ABC2_TM"/>
</dbReference>
<keyword evidence="4 6" id="KW-1133">Transmembrane helix</keyword>
<organism evidence="8 9">
    <name type="scientific">Priestia endophytica DSM 13796</name>
    <dbReference type="NCBI Taxonomy" id="1121089"/>
    <lineage>
        <taxon>Bacteria</taxon>
        <taxon>Bacillati</taxon>
        <taxon>Bacillota</taxon>
        <taxon>Bacilli</taxon>
        <taxon>Bacillales</taxon>
        <taxon>Bacillaceae</taxon>
        <taxon>Priestia</taxon>
    </lineage>
</organism>
<feature type="domain" description="ABC-2 type transporter transmembrane" evidence="7">
    <location>
        <begin position="19"/>
        <end position="395"/>
    </location>
</feature>